<dbReference type="SUPFAM" id="SSF52540">
    <property type="entry name" value="P-loop containing nucleoside triphosphate hydrolases"/>
    <property type="match status" value="1"/>
</dbReference>
<evidence type="ECO:0000259" key="4">
    <source>
        <dbReference type="Pfam" id="PF25568"/>
    </source>
</evidence>
<keyword evidence="1" id="KW-0067">ATP-binding</keyword>
<dbReference type="InterPro" id="IPR003960">
    <property type="entry name" value="ATPase_AAA_CS"/>
</dbReference>
<proteinExistence type="inferred from homology"/>
<name>A0ABD2YQM0_9GENT</name>
<comment type="caution">
    <text evidence="5">The sequence shown here is derived from an EMBL/GenBank/DDBJ whole genome shotgun (WGS) entry which is preliminary data.</text>
</comment>
<dbReference type="InterPro" id="IPR050747">
    <property type="entry name" value="Mitochondrial_chaperone_BCS1"/>
</dbReference>
<evidence type="ECO:0000259" key="3">
    <source>
        <dbReference type="Pfam" id="PF00004"/>
    </source>
</evidence>
<sequence length="172" mass="19768">MANLLHYDLYDFELTAVKDNTTLRELIIETSKKCIIVIEDIDCSLDFTGQRKHQAKEVDNKDSKIPPNVPKGTRDNKEKSSKVTLSGLLNFIGGLWSACGEERIIVLTTNHVHKLDPALIRRGRMDKHIKLSYCGFETFKVLAKNYLNLESHHLFEKIRTLLEETRMTPLKT</sequence>
<dbReference type="InterPro" id="IPR058017">
    <property type="entry name" value="At3g28540-like_C"/>
</dbReference>
<dbReference type="AlphaFoldDB" id="A0ABD2YQM0"/>
<evidence type="ECO:0000313" key="5">
    <source>
        <dbReference type="EMBL" id="KAL3507843.1"/>
    </source>
</evidence>
<dbReference type="PANTHER" id="PTHR23070">
    <property type="entry name" value="BCS1 AAA-TYPE ATPASE"/>
    <property type="match status" value="1"/>
</dbReference>
<keyword evidence="1" id="KW-0547">Nucleotide-binding</keyword>
<feature type="domain" description="ATPase AAA-type core" evidence="3">
    <location>
        <begin position="22"/>
        <end position="132"/>
    </location>
</feature>
<accession>A0ABD2YQM0</accession>
<dbReference type="Pfam" id="PF25568">
    <property type="entry name" value="AAA_lid_At3g28540"/>
    <property type="match status" value="1"/>
</dbReference>
<evidence type="ECO:0008006" key="7">
    <source>
        <dbReference type="Google" id="ProtNLM"/>
    </source>
</evidence>
<feature type="domain" description="AAA+ ATPase At3g28540-like C-terminal" evidence="4">
    <location>
        <begin position="134"/>
        <end position="169"/>
    </location>
</feature>
<keyword evidence="6" id="KW-1185">Reference proteome</keyword>
<feature type="region of interest" description="Disordered" evidence="2">
    <location>
        <begin position="56"/>
        <end position="79"/>
    </location>
</feature>
<dbReference type="Pfam" id="PF00004">
    <property type="entry name" value="AAA"/>
    <property type="match status" value="1"/>
</dbReference>
<protein>
    <recommendedName>
        <fullName evidence="7">ATPase AAA-type core domain-containing protein</fullName>
    </recommendedName>
</protein>
<dbReference type="EMBL" id="JBJUIK010000013">
    <property type="protein sequence ID" value="KAL3507843.1"/>
    <property type="molecule type" value="Genomic_DNA"/>
</dbReference>
<evidence type="ECO:0000313" key="6">
    <source>
        <dbReference type="Proteomes" id="UP001630127"/>
    </source>
</evidence>
<reference evidence="5 6" key="1">
    <citation type="submission" date="2024-11" db="EMBL/GenBank/DDBJ databases">
        <title>A near-complete genome assembly of Cinchona calisaya.</title>
        <authorList>
            <person name="Lian D.C."/>
            <person name="Zhao X.W."/>
            <person name="Wei L."/>
        </authorList>
    </citation>
    <scope>NUCLEOTIDE SEQUENCE [LARGE SCALE GENOMIC DNA]</scope>
    <source>
        <tissue evidence="5">Nenye</tissue>
    </source>
</reference>
<dbReference type="Proteomes" id="UP001630127">
    <property type="component" value="Unassembled WGS sequence"/>
</dbReference>
<dbReference type="Gene3D" id="6.10.280.40">
    <property type="match status" value="1"/>
</dbReference>
<dbReference type="InterPro" id="IPR027417">
    <property type="entry name" value="P-loop_NTPase"/>
</dbReference>
<dbReference type="InterPro" id="IPR003959">
    <property type="entry name" value="ATPase_AAA_core"/>
</dbReference>
<comment type="similarity">
    <text evidence="1">Belongs to the AAA ATPase family.</text>
</comment>
<dbReference type="PROSITE" id="PS00674">
    <property type="entry name" value="AAA"/>
    <property type="match status" value="1"/>
</dbReference>
<dbReference type="GO" id="GO:0005524">
    <property type="term" value="F:ATP binding"/>
    <property type="evidence" value="ECO:0007669"/>
    <property type="project" value="UniProtKB-KW"/>
</dbReference>
<gene>
    <name evidence="5" type="ORF">ACH5RR_033225</name>
</gene>
<organism evidence="5 6">
    <name type="scientific">Cinchona calisaya</name>
    <dbReference type="NCBI Taxonomy" id="153742"/>
    <lineage>
        <taxon>Eukaryota</taxon>
        <taxon>Viridiplantae</taxon>
        <taxon>Streptophyta</taxon>
        <taxon>Embryophyta</taxon>
        <taxon>Tracheophyta</taxon>
        <taxon>Spermatophyta</taxon>
        <taxon>Magnoliopsida</taxon>
        <taxon>eudicotyledons</taxon>
        <taxon>Gunneridae</taxon>
        <taxon>Pentapetalae</taxon>
        <taxon>asterids</taxon>
        <taxon>lamiids</taxon>
        <taxon>Gentianales</taxon>
        <taxon>Rubiaceae</taxon>
        <taxon>Cinchonoideae</taxon>
        <taxon>Cinchoneae</taxon>
        <taxon>Cinchona</taxon>
    </lineage>
</organism>
<dbReference type="Gene3D" id="3.40.50.300">
    <property type="entry name" value="P-loop containing nucleotide triphosphate hydrolases"/>
    <property type="match status" value="1"/>
</dbReference>
<evidence type="ECO:0000256" key="2">
    <source>
        <dbReference type="SAM" id="MobiDB-lite"/>
    </source>
</evidence>
<evidence type="ECO:0000256" key="1">
    <source>
        <dbReference type="RuleBase" id="RU003651"/>
    </source>
</evidence>